<organism evidence="1 2">
    <name type="scientific">Actinomarinicola tropica</name>
    <dbReference type="NCBI Taxonomy" id="2789776"/>
    <lineage>
        <taxon>Bacteria</taxon>
        <taxon>Bacillati</taxon>
        <taxon>Actinomycetota</taxon>
        <taxon>Acidimicrobiia</taxon>
        <taxon>Acidimicrobiales</taxon>
        <taxon>Iamiaceae</taxon>
        <taxon>Actinomarinicola</taxon>
    </lineage>
</organism>
<name>A0A5Q2RJ66_9ACTN</name>
<dbReference type="RefSeq" id="WP_153758717.1">
    <property type="nucleotide sequence ID" value="NZ_CP045851.1"/>
</dbReference>
<evidence type="ECO:0000313" key="2">
    <source>
        <dbReference type="Proteomes" id="UP000334019"/>
    </source>
</evidence>
<dbReference type="EMBL" id="CP045851">
    <property type="protein sequence ID" value="QGG94611.1"/>
    <property type="molecule type" value="Genomic_DNA"/>
</dbReference>
<sequence length="319" mass="34256">MSVMRCPSCGELSLSRSDVCPGCGASMEAFERDAGRGADDAPVRPDVAQERRELHEWTMEGRRLLDGMLQRSGIPRTWQGSTLITPDVEHDRVEEMVELVGVGDAQVGAEEDVAPTDAPDAGDTADEVGVEEQGVDQNAEDVGEGEVGYDLSGWTDLARGDLVAALAEAGIEHGWDEDGDLVVDAADERRVDAVFDRLTTEGVGELGAGAAGELEEDLEDDDALLDDDGLLVQETLSDLFVGADRLLHNPVDGTAATLVIDAQAQLRALRLPFGFERTQWRMILGAAEELAESFVPSGMDEDAVRDRAARLRGLLRDVV</sequence>
<reference evidence="1 2" key="1">
    <citation type="submission" date="2019-11" db="EMBL/GenBank/DDBJ databases">
        <authorList>
            <person name="He Y."/>
        </authorList>
    </citation>
    <scope>NUCLEOTIDE SEQUENCE [LARGE SCALE GENOMIC DNA]</scope>
    <source>
        <strain evidence="1 2">SCSIO 58843</strain>
    </source>
</reference>
<evidence type="ECO:0000313" key="1">
    <source>
        <dbReference type="EMBL" id="QGG94611.1"/>
    </source>
</evidence>
<accession>A0A5Q2RJ66</accession>
<gene>
    <name evidence="1" type="ORF">GH723_05530</name>
</gene>
<keyword evidence="2" id="KW-1185">Reference proteome</keyword>
<dbReference type="AlphaFoldDB" id="A0A5Q2RJ66"/>
<proteinExistence type="predicted"/>
<dbReference type="Proteomes" id="UP000334019">
    <property type="component" value="Chromosome"/>
</dbReference>
<dbReference type="KEGG" id="atq:GH723_05530"/>
<protein>
    <submittedName>
        <fullName evidence="1">Uncharacterized protein</fullName>
    </submittedName>
</protein>